<name>A0AAD7V0F0_9FUNG</name>
<proteinExistence type="predicted"/>
<gene>
    <name evidence="3" type="ORF">O0I10_007982</name>
</gene>
<protein>
    <recommendedName>
        <fullName evidence="5">Carbohydrate esterase family 16 protein</fullName>
    </recommendedName>
</protein>
<keyword evidence="4" id="KW-1185">Reference proteome</keyword>
<evidence type="ECO:0000313" key="4">
    <source>
        <dbReference type="Proteomes" id="UP001234581"/>
    </source>
</evidence>
<organism evidence="3 4">
    <name type="scientific">Lichtheimia ornata</name>
    <dbReference type="NCBI Taxonomy" id="688661"/>
    <lineage>
        <taxon>Eukaryota</taxon>
        <taxon>Fungi</taxon>
        <taxon>Fungi incertae sedis</taxon>
        <taxon>Mucoromycota</taxon>
        <taxon>Mucoromycotina</taxon>
        <taxon>Mucoromycetes</taxon>
        <taxon>Mucorales</taxon>
        <taxon>Lichtheimiaceae</taxon>
        <taxon>Lichtheimia</taxon>
    </lineage>
</organism>
<dbReference type="AlphaFoldDB" id="A0AAD7V0F0"/>
<evidence type="ECO:0000313" key="3">
    <source>
        <dbReference type="EMBL" id="KAJ8656414.1"/>
    </source>
</evidence>
<reference evidence="3 4" key="1">
    <citation type="submission" date="2023-03" db="EMBL/GenBank/DDBJ databases">
        <title>Genome sequence of Lichtheimia ornata CBS 291.66.</title>
        <authorList>
            <person name="Mohabir J.T."/>
            <person name="Shea T.P."/>
            <person name="Kurbessoian T."/>
            <person name="Berby B."/>
            <person name="Fontaine J."/>
            <person name="Livny J."/>
            <person name="Gnirke A."/>
            <person name="Stajich J.E."/>
            <person name="Cuomo C.A."/>
        </authorList>
    </citation>
    <scope>NUCLEOTIDE SEQUENCE [LARGE SCALE GENOMIC DNA]</scope>
    <source>
        <strain evidence="3">CBS 291.66</strain>
    </source>
</reference>
<evidence type="ECO:0000256" key="1">
    <source>
        <dbReference type="ARBA" id="ARBA00022801"/>
    </source>
</evidence>
<feature type="signal peptide" evidence="2">
    <location>
        <begin position="1"/>
        <end position="21"/>
    </location>
</feature>
<dbReference type="Proteomes" id="UP001234581">
    <property type="component" value="Unassembled WGS sequence"/>
</dbReference>
<accession>A0AAD7V0F0</accession>
<dbReference type="GO" id="GO:0016787">
    <property type="term" value="F:hydrolase activity"/>
    <property type="evidence" value="ECO:0007669"/>
    <property type="project" value="UniProtKB-KW"/>
</dbReference>
<sequence length="340" mass="38674">MKIYLPLLFSAIASSGIWVHAADNKSSPNTTSDDNDNDNDTILSPPHTFCADDMEMVFGFGDSYTNLMGPKGDVWTWNHFQSNDSVLDAPIRINGTTAHGPNWIEYLTECYEGLPQDCDPQLFDVAYGGASVDSDLVPPAYTHIVDFIHQVKQWKEYIKPAVTWKPETTLTAVWFGINDALNSSKTKTWIELGILFNKIMDVYSEQLETLYSYGMRSFLVVNVPPMEHAPAHIGNHTIAKVVKSFNDLLQARVALFNTKHKDEVFVHYFDAHRYFNEYLTNSSGLFKNTTGYCDVDKCEYPNYEYFWMNNIHPMYPVHKLLAEDLSKELKEASQCSSSLI</sequence>
<keyword evidence="1" id="KW-0378">Hydrolase</keyword>
<dbReference type="SUPFAM" id="SSF52266">
    <property type="entry name" value="SGNH hydrolase"/>
    <property type="match status" value="1"/>
</dbReference>
<dbReference type="PANTHER" id="PTHR45648">
    <property type="entry name" value="GDSL LIPASE/ACYLHYDROLASE FAMILY PROTEIN (AFU_ORTHOLOGUE AFUA_4G14700)"/>
    <property type="match status" value="1"/>
</dbReference>
<feature type="chain" id="PRO_5042001343" description="Carbohydrate esterase family 16 protein" evidence="2">
    <location>
        <begin position="22"/>
        <end position="340"/>
    </location>
</feature>
<dbReference type="PANTHER" id="PTHR45648:SF85">
    <property type="entry name" value="A, PUTATIVE (AFU_ORTHOLOGUE AFUA_2G10760)-RELATED"/>
    <property type="match status" value="1"/>
</dbReference>
<dbReference type="GeneID" id="83215389"/>
<keyword evidence="2" id="KW-0732">Signal</keyword>
<dbReference type="InterPro" id="IPR036514">
    <property type="entry name" value="SGNH_hydro_sf"/>
</dbReference>
<dbReference type="EMBL" id="JARTCD010000040">
    <property type="protein sequence ID" value="KAJ8656414.1"/>
    <property type="molecule type" value="Genomic_DNA"/>
</dbReference>
<dbReference type="InterPro" id="IPR051058">
    <property type="entry name" value="GDSL_Est/Lipase"/>
</dbReference>
<comment type="caution">
    <text evidence="3">The sequence shown here is derived from an EMBL/GenBank/DDBJ whole genome shotgun (WGS) entry which is preliminary data.</text>
</comment>
<dbReference type="RefSeq" id="XP_058341327.1">
    <property type="nucleotide sequence ID" value="XM_058487989.1"/>
</dbReference>
<evidence type="ECO:0008006" key="5">
    <source>
        <dbReference type="Google" id="ProtNLM"/>
    </source>
</evidence>
<dbReference type="CDD" id="cd01846">
    <property type="entry name" value="fatty_acyltransferase_like"/>
    <property type="match status" value="1"/>
</dbReference>
<evidence type="ECO:0000256" key="2">
    <source>
        <dbReference type="SAM" id="SignalP"/>
    </source>
</evidence>
<dbReference type="Gene3D" id="3.40.50.1110">
    <property type="entry name" value="SGNH hydrolase"/>
    <property type="match status" value="1"/>
</dbReference>